<organism evidence="1 2">
    <name type="scientific">Algibacter marinivivus</name>
    <dbReference type="NCBI Taxonomy" id="2100723"/>
    <lineage>
        <taxon>Bacteria</taxon>
        <taxon>Pseudomonadati</taxon>
        <taxon>Bacteroidota</taxon>
        <taxon>Flavobacteriia</taxon>
        <taxon>Flavobacteriales</taxon>
        <taxon>Flavobacteriaceae</taxon>
        <taxon>Algibacter</taxon>
    </lineage>
</organism>
<dbReference type="AlphaFoldDB" id="A0A2U2X620"/>
<comment type="caution">
    <text evidence="1">The sequence shown here is derived from an EMBL/GenBank/DDBJ whole genome shotgun (WGS) entry which is preliminary data.</text>
</comment>
<evidence type="ECO:0008006" key="3">
    <source>
        <dbReference type="Google" id="ProtNLM"/>
    </source>
</evidence>
<dbReference type="EMBL" id="QFRI01000001">
    <property type="protein sequence ID" value="PWH83245.1"/>
    <property type="molecule type" value="Genomic_DNA"/>
</dbReference>
<reference evidence="1 2" key="1">
    <citation type="submission" date="2018-05" db="EMBL/GenBank/DDBJ databases">
        <title>Algibacter marinivivus sp. nov., isolated from sample around a algae.</title>
        <authorList>
            <person name="Zhong X."/>
        </authorList>
    </citation>
    <scope>NUCLEOTIDE SEQUENCE [LARGE SCALE GENOMIC DNA]</scope>
    <source>
        <strain evidence="1 2">ZY111</strain>
    </source>
</reference>
<gene>
    <name evidence="1" type="ORF">DIS18_01450</name>
</gene>
<sequence>MKPKKNKKISTYEKIKNALSNGLFLFAFRNWLAGKGVDIRPYYWVQEEVEPCEVPKIKNASSKFSVRELTIEEVVSINEGNTSIVIEDTVRDMENGQLCIGLETNGEIAAYNFVELNEFEFKGRVFKLKSNEAYLLNMWTFHEYRGKNLAPYLRYQSYRFIEKYNRNIKYSITDSFNKSSIRFKKKLNSKHLIYYLSVVLFKKYTWNFTLKKYK</sequence>
<reference evidence="2" key="2">
    <citation type="submission" date="2018-05" db="EMBL/GenBank/DDBJ databases">
        <title>Algibacter marinivivus sp. nov., isolated from sample around a algae.</title>
        <authorList>
            <person name="Lu D."/>
        </authorList>
    </citation>
    <scope>NUCLEOTIDE SEQUENCE [LARGE SCALE GENOMIC DNA]</scope>
    <source>
        <strain evidence="2">ZY111</strain>
    </source>
</reference>
<keyword evidence="2" id="KW-1185">Reference proteome</keyword>
<dbReference type="RefSeq" id="WP_109351269.1">
    <property type="nucleotide sequence ID" value="NZ_QFRI01000001.1"/>
</dbReference>
<dbReference type="SUPFAM" id="SSF55729">
    <property type="entry name" value="Acyl-CoA N-acyltransferases (Nat)"/>
    <property type="match status" value="1"/>
</dbReference>
<reference evidence="2" key="3">
    <citation type="submission" date="2018-05" db="EMBL/GenBank/DDBJ databases">
        <authorList>
            <person name="Lu D."/>
        </authorList>
    </citation>
    <scope>NUCLEOTIDE SEQUENCE [LARGE SCALE GENOMIC DNA]</scope>
    <source>
        <strain evidence="2">ZY111</strain>
    </source>
</reference>
<evidence type="ECO:0000313" key="1">
    <source>
        <dbReference type="EMBL" id="PWH83245.1"/>
    </source>
</evidence>
<dbReference type="Proteomes" id="UP000245375">
    <property type="component" value="Unassembled WGS sequence"/>
</dbReference>
<accession>A0A2U2X620</accession>
<proteinExistence type="predicted"/>
<dbReference type="OrthoDB" id="1419559at2"/>
<dbReference type="InterPro" id="IPR016181">
    <property type="entry name" value="Acyl_CoA_acyltransferase"/>
</dbReference>
<evidence type="ECO:0000313" key="2">
    <source>
        <dbReference type="Proteomes" id="UP000245375"/>
    </source>
</evidence>
<name>A0A2U2X620_9FLAO</name>
<protein>
    <recommendedName>
        <fullName evidence="3">N-acetyltransferase domain-containing protein</fullName>
    </recommendedName>
</protein>